<dbReference type="InterPro" id="IPR036877">
    <property type="entry name" value="SUI1_dom_sf"/>
</dbReference>
<dbReference type="InterPro" id="IPR058886">
    <property type="entry name" value="SWIB_eIF2D"/>
</dbReference>
<dbReference type="SUPFAM" id="SSF47592">
    <property type="entry name" value="SWIB/MDM2 domain"/>
    <property type="match status" value="1"/>
</dbReference>
<dbReference type="GO" id="GO:0003743">
    <property type="term" value="F:translation initiation factor activity"/>
    <property type="evidence" value="ECO:0007669"/>
    <property type="project" value="UniProtKB-KW"/>
</dbReference>
<dbReference type="EMBL" id="CAAE01015033">
    <property type="protein sequence ID" value="CAG11310.1"/>
    <property type="molecule type" value="Genomic_DNA"/>
</dbReference>
<evidence type="ECO:0000313" key="4">
    <source>
        <dbReference type="EMBL" id="CAG11310.1"/>
    </source>
</evidence>
<protein>
    <submittedName>
        <fullName evidence="4">(spotted green pufferfish) hypothetical protein</fullName>
    </submittedName>
</protein>
<organism evidence="4">
    <name type="scientific">Tetraodon nigroviridis</name>
    <name type="common">Spotted green pufferfish</name>
    <name type="synonym">Chelonodon nigroviridis</name>
    <dbReference type="NCBI Taxonomy" id="99883"/>
    <lineage>
        <taxon>Eukaryota</taxon>
        <taxon>Metazoa</taxon>
        <taxon>Chordata</taxon>
        <taxon>Craniata</taxon>
        <taxon>Vertebrata</taxon>
        <taxon>Euteleostomi</taxon>
        <taxon>Actinopterygii</taxon>
        <taxon>Neopterygii</taxon>
        <taxon>Teleostei</taxon>
        <taxon>Neoteleostei</taxon>
        <taxon>Acanthomorphata</taxon>
        <taxon>Eupercaria</taxon>
        <taxon>Tetraodontiformes</taxon>
        <taxon>Tetradontoidea</taxon>
        <taxon>Tetraodontidae</taxon>
        <taxon>Tetraodon</taxon>
    </lineage>
</organism>
<comment type="caution">
    <text evidence="4">The sequence shown here is derived from an EMBL/GenBank/DDBJ whole genome shotgun (WGS) entry which is preliminary data.</text>
</comment>
<dbReference type="Pfam" id="PF26291">
    <property type="entry name" value="SWIB_eIF2D"/>
    <property type="match status" value="1"/>
</dbReference>
<feature type="domain" description="SUI1" evidence="2">
    <location>
        <begin position="179"/>
        <end position="252"/>
    </location>
</feature>
<dbReference type="Pfam" id="PF25304">
    <property type="entry name" value="WHD_eIF2D"/>
    <property type="match status" value="1"/>
</dbReference>
<sequence length="298" mass="33212">MDVLLLQCFLHALKSKVKKSELPLLTSTFLRIHMFSCWLRSFRVPVGADLEPSVTDGGEAESPYCPPEITTLYSVSARTEPLFLDANKRKGAVLQPSEVRNIITEYVKKNELVDVNNKNYVTINPTLCDCLLEKSEFQEVDSLKWDDLFSRTLGRMQECYQLVFPGHTPVVKKGHIEQIDISVASRGSNKKVTLIKNLEVYGLDPAVVATALQHRVQASTLLQPLPGSKDKVSVQIQGNQIHQAGNLLLGSHLKIITSTAYNNASSLSKPVISFPDHYKIPRKYIQGLEKANKGGKKK</sequence>
<dbReference type="InterPro" id="IPR003121">
    <property type="entry name" value="SWIB_MDM2_domain"/>
</dbReference>
<feature type="domain" description="DM2" evidence="3">
    <location>
        <begin position="71"/>
        <end position="155"/>
    </location>
</feature>
<dbReference type="InterPro" id="IPR039759">
    <property type="entry name" value="eIF2D_SUI1"/>
</dbReference>
<dbReference type="InterPro" id="IPR057429">
    <property type="entry name" value="WH_eIF2D"/>
</dbReference>
<evidence type="ECO:0000259" key="2">
    <source>
        <dbReference type="PROSITE" id="PS50296"/>
    </source>
</evidence>
<dbReference type="PROSITE" id="PS51925">
    <property type="entry name" value="SWIB_MDM2"/>
    <property type="match status" value="1"/>
</dbReference>
<dbReference type="Pfam" id="PF01253">
    <property type="entry name" value="SUI1"/>
    <property type="match status" value="1"/>
</dbReference>
<dbReference type="SUPFAM" id="SSF55159">
    <property type="entry name" value="eIF1-like"/>
    <property type="match status" value="1"/>
</dbReference>
<name>Q4RJX2_TETNG</name>
<dbReference type="AlphaFoldDB" id="Q4RJX2"/>
<gene>
    <name evidence="4" type="ORF">GSTENG00033239001</name>
</gene>
<dbReference type="GO" id="GO:0001731">
    <property type="term" value="P:formation of translation preinitiation complex"/>
    <property type="evidence" value="ECO:0007669"/>
    <property type="project" value="InterPro"/>
</dbReference>
<evidence type="ECO:0000256" key="1">
    <source>
        <dbReference type="ARBA" id="ARBA00022540"/>
    </source>
</evidence>
<keyword evidence="1" id="KW-0648">Protein biosynthesis</keyword>
<reference evidence="4" key="1">
    <citation type="journal article" date="2004" name="Nature">
        <title>Genome duplication in the teleost fish Tetraodon nigroviridis reveals the early vertebrate proto-karyotype.</title>
        <authorList>
            <person name="Jaillon O."/>
            <person name="Aury J.-M."/>
            <person name="Brunet F."/>
            <person name="Petit J.-L."/>
            <person name="Stange-Thomann N."/>
            <person name="Mauceli E."/>
            <person name="Bouneau L."/>
            <person name="Fischer C."/>
            <person name="Ozouf-Costaz C."/>
            <person name="Bernot A."/>
            <person name="Nicaud S."/>
            <person name="Jaffe D."/>
            <person name="Fisher S."/>
            <person name="Lutfalla G."/>
            <person name="Dossat C."/>
            <person name="Segurens B."/>
            <person name="Dasilva C."/>
            <person name="Salanoubat M."/>
            <person name="Levy M."/>
            <person name="Boudet N."/>
            <person name="Castellano S."/>
            <person name="Anthouard V."/>
            <person name="Jubin C."/>
            <person name="Castelli V."/>
            <person name="Katinka M."/>
            <person name="Vacherie B."/>
            <person name="Biemont C."/>
            <person name="Skalli Z."/>
            <person name="Cattolico L."/>
            <person name="Poulain J."/>
            <person name="De Berardinis V."/>
            <person name="Cruaud C."/>
            <person name="Duprat S."/>
            <person name="Brottier P."/>
            <person name="Coutanceau J.-P."/>
            <person name="Gouzy J."/>
            <person name="Parra G."/>
            <person name="Lardier G."/>
            <person name="Chapple C."/>
            <person name="McKernan K.J."/>
            <person name="McEwan P."/>
            <person name="Bosak S."/>
            <person name="Kellis M."/>
            <person name="Volff J.-N."/>
            <person name="Guigo R."/>
            <person name="Zody M.C."/>
            <person name="Mesirov J."/>
            <person name="Lindblad-Toh K."/>
            <person name="Birren B."/>
            <person name="Nusbaum C."/>
            <person name="Kahn D."/>
            <person name="Robinson-Rechavi M."/>
            <person name="Laudet V."/>
            <person name="Schachter V."/>
            <person name="Quetier F."/>
            <person name="Saurin W."/>
            <person name="Scarpelli C."/>
            <person name="Wincker P."/>
            <person name="Lander E.S."/>
            <person name="Weissenbach J."/>
            <person name="Roest Crollius H."/>
        </authorList>
    </citation>
    <scope>NUCLEOTIDE SEQUENCE [LARGE SCALE GENOMIC DNA]</scope>
</reference>
<dbReference type="KEGG" id="tng:GSTEN00033239G001"/>
<dbReference type="InterPro" id="IPR036885">
    <property type="entry name" value="SWIB_MDM2_dom_sf"/>
</dbReference>
<dbReference type="OrthoDB" id="199771at2759"/>
<evidence type="ECO:0000259" key="3">
    <source>
        <dbReference type="PROSITE" id="PS51925"/>
    </source>
</evidence>
<dbReference type="InterPro" id="IPR039757">
    <property type="entry name" value="EIF2D"/>
</dbReference>
<accession>Q4RJX2</accession>
<dbReference type="PANTHER" id="PTHR12217">
    <property type="entry name" value="EUKARYOTIC TRANSLATION INITIATION FACTOR 2D"/>
    <property type="match status" value="1"/>
</dbReference>
<dbReference type="CDD" id="cd11608">
    <property type="entry name" value="eIF2D_C"/>
    <property type="match status" value="1"/>
</dbReference>
<proteinExistence type="predicted"/>
<dbReference type="InterPro" id="IPR001950">
    <property type="entry name" value="SUI1"/>
</dbReference>
<dbReference type="PANTHER" id="PTHR12217:SF4">
    <property type="entry name" value="EUKARYOTIC TRANSLATION INITIATION FACTOR 2D"/>
    <property type="match status" value="1"/>
</dbReference>
<keyword evidence="1" id="KW-0396">Initiation factor</keyword>
<feature type="non-terminal residue" evidence="4">
    <location>
        <position position="1"/>
    </location>
</feature>
<dbReference type="Gene3D" id="3.30.780.10">
    <property type="entry name" value="SUI1-like domain"/>
    <property type="match status" value="1"/>
</dbReference>
<reference evidence="4" key="2">
    <citation type="submission" date="2004-02" db="EMBL/GenBank/DDBJ databases">
        <authorList>
            <consortium name="Genoscope"/>
            <consortium name="Whitehead Institute Centre for Genome Research"/>
        </authorList>
    </citation>
    <scope>NUCLEOTIDE SEQUENCE</scope>
</reference>
<dbReference type="PROSITE" id="PS50296">
    <property type="entry name" value="SUI1"/>
    <property type="match status" value="1"/>
</dbReference>